<dbReference type="AlphaFoldDB" id="A0AAD9M515"/>
<dbReference type="GO" id="GO:0016020">
    <property type="term" value="C:membrane"/>
    <property type="evidence" value="ECO:0007669"/>
    <property type="project" value="UniProtKB-SubCell"/>
</dbReference>
<dbReference type="Pfam" id="PF20684">
    <property type="entry name" value="Fung_rhodopsin"/>
    <property type="match status" value="1"/>
</dbReference>
<dbReference type="EMBL" id="MU842867">
    <property type="protein sequence ID" value="KAK2029160.1"/>
    <property type="molecule type" value="Genomic_DNA"/>
</dbReference>
<evidence type="ECO:0000256" key="2">
    <source>
        <dbReference type="ARBA" id="ARBA00022692"/>
    </source>
</evidence>
<dbReference type="PANTHER" id="PTHR33048">
    <property type="entry name" value="PTH11-LIKE INTEGRAL MEMBRANE PROTEIN (AFU_ORTHOLOGUE AFUA_5G11245)"/>
    <property type="match status" value="1"/>
</dbReference>
<dbReference type="InterPro" id="IPR049326">
    <property type="entry name" value="Rhodopsin_dom_fungi"/>
</dbReference>
<keyword evidence="3 6" id="KW-1133">Transmembrane helix</keyword>
<proteinExistence type="inferred from homology"/>
<dbReference type="Proteomes" id="UP001232148">
    <property type="component" value="Unassembled WGS sequence"/>
</dbReference>
<sequence>MARIVARTPLVSPVELGFGQDIWMLSPEQITRILFIFFVEEITYAIIISATKASVILFYLRIFPEPWFRTACRVILFVSGIFGLWHIFQILFVCWPMDYNWKYWDSIHKGTLFSFINAGINIALDLSLCVLPVTQL</sequence>
<reference evidence="8" key="1">
    <citation type="submission" date="2021-06" db="EMBL/GenBank/DDBJ databases">
        <title>Comparative genomics, transcriptomics and evolutionary studies reveal genomic signatures of adaptation to plant cell wall in hemibiotrophic fungi.</title>
        <authorList>
            <consortium name="DOE Joint Genome Institute"/>
            <person name="Baroncelli R."/>
            <person name="Diaz J.F."/>
            <person name="Benocci T."/>
            <person name="Peng M."/>
            <person name="Battaglia E."/>
            <person name="Haridas S."/>
            <person name="Andreopoulos W."/>
            <person name="Labutti K."/>
            <person name="Pangilinan J."/>
            <person name="Floch G.L."/>
            <person name="Makela M.R."/>
            <person name="Henrissat B."/>
            <person name="Grigoriev I.V."/>
            <person name="Crouch J.A."/>
            <person name="De Vries R.P."/>
            <person name="Sukno S.A."/>
            <person name="Thon M.R."/>
        </authorList>
    </citation>
    <scope>NUCLEOTIDE SEQUENCE</scope>
    <source>
        <strain evidence="8">MAFF235873</strain>
    </source>
</reference>
<dbReference type="InterPro" id="IPR052337">
    <property type="entry name" value="SAT4-like"/>
</dbReference>
<keyword evidence="9" id="KW-1185">Reference proteome</keyword>
<feature type="transmembrane region" description="Helical" evidence="6">
    <location>
        <begin position="112"/>
        <end position="133"/>
    </location>
</feature>
<name>A0AAD9M515_9PEZI</name>
<evidence type="ECO:0000313" key="9">
    <source>
        <dbReference type="Proteomes" id="UP001232148"/>
    </source>
</evidence>
<feature type="transmembrane region" description="Helical" evidence="6">
    <location>
        <begin position="33"/>
        <end position="60"/>
    </location>
</feature>
<comment type="caution">
    <text evidence="8">The sequence shown here is derived from an EMBL/GenBank/DDBJ whole genome shotgun (WGS) entry which is preliminary data.</text>
</comment>
<organism evidence="8 9">
    <name type="scientific">Colletotrichum zoysiae</name>
    <dbReference type="NCBI Taxonomy" id="1216348"/>
    <lineage>
        <taxon>Eukaryota</taxon>
        <taxon>Fungi</taxon>
        <taxon>Dikarya</taxon>
        <taxon>Ascomycota</taxon>
        <taxon>Pezizomycotina</taxon>
        <taxon>Sordariomycetes</taxon>
        <taxon>Hypocreomycetidae</taxon>
        <taxon>Glomerellales</taxon>
        <taxon>Glomerellaceae</taxon>
        <taxon>Colletotrichum</taxon>
        <taxon>Colletotrichum graminicola species complex</taxon>
    </lineage>
</organism>
<keyword evidence="4 6" id="KW-0472">Membrane</keyword>
<evidence type="ECO:0000313" key="8">
    <source>
        <dbReference type="EMBL" id="KAK2029160.1"/>
    </source>
</evidence>
<evidence type="ECO:0000256" key="3">
    <source>
        <dbReference type="ARBA" id="ARBA00022989"/>
    </source>
</evidence>
<evidence type="ECO:0000256" key="5">
    <source>
        <dbReference type="ARBA" id="ARBA00038359"/>
    </source>
</evidence>
<comment type="subcellular location">
    <subcellularLocation>
        <location evidence="1">Membrane</location>
        <topology evidence="1">Multi-pass membrane protein</topology>
    </subcellularLocation>
</comment>
<accession>A0AAD9M515</accession>
<gene>
    <name evidence="8" type="ORF">LX32DRAFT_719021</name>
</gene>
<feature type="domain" description="Rhodopsin" evidence="7">
    <location>
        <begin position="10"/>
        <end position="135"/>
    </location>
</feature>
<evidence type="ECO:0000256" key="6">
    <source>
        <dbReference type="SAM" id="Phobius"/>
    </source>
</evidence>
<dbReference type="PANTHER" id="PTHR33048:SF160">
    <property type="entry name" value="SAT4 FAMILY MEMBRANE PROTEIN"/>
    <property type="match status" value="1"/>
</dbReference>
<keyword evidence="2 6" id="KW-0812">Transmembrane</keyword>
<evidence type="ECO:0000259" key="7">
    <source>
        <dbReference type="Pfam" id="PF20684"/>
    </source>
</evidence>
<protein>
    <recommendedName>
        <fullName evidence="7">Rhodopsin domain-containing protein</fullName>
    </recommendedName>
</protein>
<evidence type="ECO:0000256" key="4">
    <source>
        <dbReference type="ARBA" id="ARBA00023136"/>
    </source>
</evidence>
<feature type="transmembrane region" description="Helical" evidence="6">
    <location>
        <begin position="72"/>
        <end position="92"/>
    </location>
</feature>
<comment type="similarity">
    <text evidence="5">Belongs to the SAT4 family.</text>
</comment>
<evidence type="ECO:0000256" key="1">
    <source>
        <dbReference type="ARBA" id="ARBA00004141"/>
    </source>
</evidence>